<dbReference type="InterPro" id="IPR005845">
    <property type="entry name" value="A-D-PHexomutase_a/b/a-II"/>
</dbReference>
<dbReference type="PANTHER" id="PTHR45745:SF1">
    <property type="entry name" value="PHOSPHOGLUCOMUTASE 2B-RELATED"/>
    <property type="match status" value="1"/>
</dbReference>
<evidence type="ECO:0000313" key="12">
    <source>
        <dbReference type="Proteomes" id="UP001319180"/>
    </source>
</evidence>
<keyword evidence="6" id="KW-0413">Isomerase</keyword>
<keyword evidence="12" id="KW-1185">Reference proteome</keyword>
<proteinExistence type="inferred from homology"/>
<name>A0AAP2DJP8_9BACT</name>
<comment type="cofactor">
    <cofactor evidence="1">
        <name>Mg(2+)</name>
        <dbReference type="ChEBI" id="CHEBI:18420"/>
    </cofactor>
</comment>
<dbReference type="InterPro" id="IPR036900">
    <property type="entry name" value="A-D-PHexomutase_C_sf"/>
</dbReference>
<dbReference type="AlphaFoldDB" id="A0AAP2DJP8"/>
<dbReference type="RefSeq" id="WP_254094498.1">
    <property type="nucleotide sequence ID" value="NZ_JAHESC010000084.1"/>
</dbReference>
<dbReference type="PANTHER" id="PTHR45745">
    <property type="entry name" value="PHOSPHOMANNOMUTASE 45A"/>
    <property type="match status" value="1"/>
</dbReference>
<comment type="similarity">
    <text evidence="2 7">Belongs to the phosphohexose mutase family.</text>
</comment>
<evidence type="ECO:0000259" key="10">
    <source>
        <dbReference type="Pfam" id="PF02880"/>
    </source>
</evidence>
<evidence type="ECO:0000256" key="7">
    <source>
        <dbReference type="RuleBase" id="RU004326"/>
    </source>
</evidence>
<evidence type="ECO:0000256" key="1">
    <source>
        <dbReference type="ARBA" id="ARBA00001946"/>
    </source>
</evidence>
<gene>
    <name evidence="11" type="ORF">KK078_29550</name>
</gene>
<dbReference type="PROSITE" id="PS00710">
    <property type="entry name" value="PGM_PMM"/>
    <property type="match status" value="1"/>
</dbReference>
<evidence type="ECO:0000256" key="4">
    <source>
        <dbReference type="ARBA" id="ARBA00022723"/>
    </source>
</evidence>
<evidence type="ECO:0000259" key="8">
    <source>
        <dbReference type="Pfam" id="PF02878"/>
    </source>
</evidence>
<dbReference type="CDD" id="cd05799">
    <property type="entry name" value="PGM2"/>
    <property type="match status" value="1"/>
</dbReference>
<evidence type="ECO:0000313" key="11">
    <source>
        <dbReference type="EMBL" id="MBT1690747.1"/>
    </source>
</evidence>
<keyword evidence="5 7" id="KW-0460">Magnesium</keyword>
<comment type="caution">
    <text evidence="11">The sequence shown here is derived from an EMBL/GenBank/DDBJ whole genome shotgun (WGS) entry which is preliminary data.</text>
</comment>
<accession>A0AAP2DJP8</accession>
<dbReference type="EMBL" id="JAHESC010000084">
    <property type="protein sequence ID" value="MBT1690747.1"/>
    <property type="molecule type" value="Genomic_DNA"/>
</dbReference>
<dbReference type="InterPro" id="IPR005846">
    <property type="entry name" value="A-D-PHexomutase_a/b/a-III"/>
</dbReference>
<dbReference type="Gene3D" id="3.40.120.10">
    <property type="entry name" value="Alpha-D-Glucose-1,6-Bisphosphate, subunit A, domain 3"/>
    <property type="match status" value="3"/>
</dbReference>
<dbReference type="InterPro" id="IPR016066">
    <property type="entry name" value="A-D-PHexomutase_CS"/>
</dbReference>
<dbReference type="Pfam" id="PF02879">
    <property type="entry name" value="PGM_PMM_II"/>
    <property type="match status" value="1"/>
</dbReference>
<dbReference type="SUPFAM" id="SSF53738">
    <property type="entry name" value="Phosphoglucomutase, first 3 domains"/>
    <property type="match status" value="3"/>
</dbReference>
<dbReference type="Pfam" id="PF02878">
    <property type="entry name" value="PGM_PMM_I"/>
    <property type="match status" value="1"/>
</dbReference>
<evidence type="ECO:0000256" key="5">
    <source>
        <dbReference type="ARBA" id="ARBA00022842"/>
    </source>
</evidence>
<feature type="domain" description="Alpha-D-phosphohexomutase alpha/beta/alpha" evidence="8">
    <location>
        <begin position="50"/>
        <end position="187"/>
    </location>
</feature>
<dbReference type="Gene3D" id="3.30.310.50">
    <property type="entry name" value="Alpha-D-phosphohexomutase, C-terminal domain"/>
    <property type="match status" value="1"/>
</dbReference>
<evidence type="ECO:0000259" key="9">
    <source>
        <dbReference type="Pfam" id="PF02879"/>
    </source>
</evidence>
<protein>
    <submittedName>
        <fullName evidence="11">Phospho-sugar mutase</fullName>
    </submittedName>
</protein>
<keyword evidence="4 7" id="KW-0479">Metal-binding</keyword>
<dbReference type="Pfam" id="PF02880">
    <property type="entry name" value="PGM_PMM_III"/>
    <property type="match status" value="1"/>
</dbReference>
<dbReference type="GO" id="GO:0005975">
    <property type="term" value="P:carbohydrate metabolic process"/>
    <property type="evidence" value="ECO:0007669"/>
    <property type="project" value="InterPro"/>
</dbReference>
<dbReference type="Proteomes" id="UP001319180">
    <property type="component" value="Unassembled WGS sequence"/>
</dbReference>
<dbReference type="InterPro" id="IPR005844">
    <property type="entry name" value="A-D-PHexomutase_a/b/a-I"/>
</dbReference>
<organism evidence="11 12">
    <name type="scientific">Dawidia soli</name>
    <dbReference type="NCBI Taxonomy" id="2782352"/>
    <lineage>
        <taxon>Bacteria</taxon>
        <taxon>Pseudomonadati</taxon>
        <taxon>Bacteroidota</taxon>
        <taxon>Cytophagia</taxon>
        <taxon>Cytophagales</taxon>
        <taxon>Chryseotaleaceae</taxon>
        <taxon>Dawidia</taxon>
    </lineage>
</organism>
<sequence length="576" mass="63391">MSQLLDDVKSKAQAWLDSPAIDQETKAEVKALLAKPDAKELIDNFYKDLEFGTGGLRGVMGAGSNCMNKYTVGVATQGLANYLNKTFPGKATKVAIAYDSRNNSEFFADVTAGVFSANGIQVYMFESLRPTPLLSFAMRYLQCDSGVVITASHNPKEYNGYKAYWTGGAQVVPPHDKNIIKEVEAITSFEQVKFKPVLSNIHTIGEEVEKAYFEEVKKIIPNHDVIAKHKDIPLVYSSLHGAGITMVPATLKEIGFTNLHVVAEQEEPDGDFPTVKSPNPEEQSAMEMVIQKGKAVGATMVMATDPDTDRVGIGVRKADGEFILLNGNQAFSLMMYFILKNLKETRNTYIAKTIVTSELVDAMAAKLGVECYNTLTGFKYIAELMGKLEGKKTFVAAGEESYGYMAGDFVRDKDAVSACAFFAAMAASATDQGKSLYDWLIDMYVEFGFYKEALLNVTKKGQQGEQEIKAMMEKFRSNPPAEITGSRVVRLLDYKILKEKDLLTGKETTLDFPQSDVLQFYLENGTKVSVRPSGTEPKIKFYMAVNAPLTSTAEFPAVNKALDERIAAIEAYLKAV</sequence>
<feature type="domain" description="Alpha-D-phosphohexomutase alpha/beta/alpha" evidence="9">
    <location>
        <begin position="211"/>
        <end position="313"/>
    </location>
</feature>
<evidence type="ECO:0000256" key="3">
    <source>
        <dbReference type="ARBA" id="ARBA00022553"/>
    </source>
</evidence>
<evidence type="ECO:0000256" key="2">
    <source>
        <dbReference type="ARBA" id="ARBA00010231"/>
    </source>
</evidence>
<feature type="domain" description="Alpha-D-phosphohexomutase alpha/beta/alpha" evidence="10">
    <location>
        <begin position="326"/>
        <end position="443"/>
    </location>
</feature>
<evidence type="ECO:0000256" key="6">
    <source>
        <dbReference type="ARBA" id="ARBA00023235"/>
    </source>
</evidence>
<reference evidence="11 12" key="1">
    <citation type="submission" date="2021-05" db="EMBL/GenBank/DDBJ databases">
        <title>A Polyphasic approach of four new species of the genus Ohtaekwangia: Ohtaekwangia histidinii sp. nov., Ohtaekwangia cretensis sp. nov., Ohtaekwangia indiensis sp. nov., Ohtaekwangia reichenbachii sp. nov. from diverse environment.</title>
        <authorList>
            <person name="Octaviana S."/>
        </authorList>
    </citation>
    <scope>NUCLEOTIDE SEQUENCE [LARGE SCALE GENOMIC DNA]</scope>
    <source>
        <strain evidence="11 12">PWU37</strain>
    </source>
</reference>
<keyword evidence="3" id="KW-0597">Phosphoprotein</keyword>
<dbReference type="GO" id="GO:0006166">
    <property type="term" value="P:purine ribonucleoside salvage"/>
    <property type="evidence" value="ECO:0007669"/>
    <property type="project" value="TreeGrafter"/>
</dbReference>
<dbReference type="GO" id="GO:0000287">
    <property type="term" value="F:magnesium ion binding"/>
    <property type="evidence" value="ECO:0007669"/>
    <property type="project" value="InterPro"/>
</dbReference>
<dbReference type="InterPro" id="IPR016055">
    <property type="entry name" value="A-D-PHexomutase_a/b/a-I/II/III"/>
</dbReference>
<dbReference type="GO" id="GO:0008973">
    <property type="term" value="F:phosphopentomutase activity"/>
    <property type="evidence" value="ECO:0007669"/>
    <property type="project" value="TreeGrafter"/>
</dbReference>
<dbReference type="SUPFAM" id="SSF55957">
    <property type="entry name" value="Phosphoglucomutase, C-terminal domain"/>
    <property type="match status" value="1"/>
</dbReference>